<organism evidence="1">
    <name type="scientific">mine drainage metagenome</name>
    <dbReference type="NCBI Taxonomy" id="410659"/>
    <lineage>
        <taxon>unclassified sequences</taxon>
        <taxon>metagenomes</taxon>
        <taxon>ecological metagenomes</taxon>
    </lineage>
</organism>
<reference evidence="1" key="1">
    <citation type="submission" date="2013-08" db="EMBL/GenBank/DDBJ databases">
        <authorList>
            <person name="Mendez C."/>
            <person name="Richter M."/>
            <person name="Ferrer M."/>
            <person name="Sanchez J."/>
        </authorList>
    </citation>
    <scope>NUCLEOTIDE SEQUENCE</scope>
</reference>
<reference evidence="1" key="2">
    <citation type="journal article" date="2014" name="ISME J.">
        <title>Microbial stratification in low pH oxic and suboxic macroscopic growths along an acid mine drainage.</title>
        <authorList>
            <person name="Mendez-Garcia C."/>
            <person name="Mesa V."/>
            <person name="Sprenger R.R."/>
            <person name="Richter M."/>
            <person name="Diez M.S."/>
            <person name="Solano J."/>
            <person name="Bargiela R."/>
            <person name="Golyshina O.V."/>
            <person name="Manteca A."/>
            <person name="Ramos J.L."/>
            <person name="Gallego J.R."/>
            <person name="Llorente I."/>
            <person name="Martins Dos Santos V.A."/>
            <person name="Jensen O.N."/>
            <person name="Pelaez A.I."/>
            <person name="Sanchez J."/>
            <person name="Ferrer M."/>
        </authorList>
    </citation>
    <scope>NUCLEOTIDE SEQUENCE</scope>
</reference>
<keyword evidence="1" id="KW-0645">Protease</keyword>
<name>T1CD33_9ZZZZ</name>
<dbReference type="AlphaFoldDB" id="T1CD33"/>
<comment type="caution">
    <text evidence="1">The sequence shown here is derived from an EMBL/GenBank/DDBJ whole genome shotgun (WGS) entry which is preliminary data.</text>
</comment>
<protein>
    <submittedName>
        <fullName evidence="1">Peptidase S10 serine carboxypeptidase</fullName>
    </submittedName>
</protein>
<gene>
    <name evidence="1" type="ORF">B1A_08787</name>
</gene>
<dbReference type="Gene3D" id="3.40.50.1820">
    <property type="entry name" value="alpha/beta hydrolase"/>
    <property type="match status" value="1"/>
</dbReference>
<dbReference type="EMBL" id="AUZX01006254">
    <property type="protein sequence ID" value="EQD64590.1"/>
    <property type="molecule type" value="Genomic_DNA"/>
</dbReference>
<evidence type="ECO:0000313" key="1">
    <source>
        <dbReference type="EMBL" id="EQD64590.1"/>
    </source>
</evidence>
<feature type="non-terminal residue" evidence="1">
    <location>
        <position position="169"/>
    </location>
</feature>
<dbReference type="GO" id="GO:0004180">
    <property type="term" value="F:carboxypeptidase activity"/>
    <property type="evidence" value="ECO:0007669"/>
    <property type="project" value="UniProtKB-KW"/>
</dbReference>
<keyword evidence="1" id="KW-0378">Hydrolase</keyword>
<proteinExistence type="predicted"/>
<keyword evidence="1" id="KW-0121">Carboxypeptidase</keyword>
<dbReference type="InterPro" id="IPR029058">
    <property type="entry name" value="AB_hydrolase_fold"/>
</dbReference>
<feature type="non-terminal residue" evidence="1">
    <location>
        <position position="1"/>
    </location>
</feature>
<accession>T1CD33</accession>
<sequence length="169" mass="18575">GFSRIIGKDQGGVGTPKDFYGVNADGKAFTQFISDYVSRNDRWNSPKYLIGESYGTTRSAVLVNDLQQQGMDFNGVVLMSSILNFETDSFNPGNDLPYISFLPSYAAVACYHKVTQCPADLPAYLQQVKNFARGEYASALMLGSSLPAAEKAQIVQKLAQYDRPQAKLH</sequence>
<dbReference type="SUPFAM" id="SSF53474">
    <property type="entry name" value="alpha/beta-Hydrolases"/>
    <property type="match status" value="1"/>
</dbReference>